<evidence type="ECO:0000259" key="1">
    <source>
        <dbReference type="Pfam" id="PF13472"/>
    </source>
</evidence>
<dbReference type="SUPFAM" id="SSF52266">
    <property type="entry name" value="SGNH hydrolase"/>
    <property type="match status" value="1"/>
</dbReference>
<gene>
    <name evidence="2" type="ORF">DNR46_06015</name>
</gene>
<name>A0A3M9XH31_9HYPH</name>
<dbReference type="Proteomes" id="UP000275436">
    <property type="component" value="Unassembled WGS sequence"/>
</dbReference>
<protein>
    <recommendedName>
        <fullName evidence="1">SGNH hydrolase-type esterase domain-containing protein</fullName>
    </recommendedName>
</protein>
<dbReference type="EMBL" id="QKOD01000001">
    <property type="protein sequence ID" value="RNJ47367.1"/>
    <property type="molecule type" value="Genomic_DNA"/>
</dbReference>
<comment type="caution">
    <text evidence="2">The sequence shown here is derived from an EMBL/GenBank/DDBJ whole genome shotgun (WGS) entry which is preliminary data.</text>
</comment>
<evidence type="ECO:0000313" key="3">
    <source>
        <dbReference type="Proteomes" id="UP000275436"/>
    </source>
</evidence>
<dbReference type="PANTHER" id="PTHR30383:SF5">
    <property type="entry name" value="SGNH HYDROLASE-TYPE ESTERASE DOMAIN-CONTAINING PROTEIN"/>
    <property type="match status" value="1"/>
</dbReference>
<dbReference type="InterPro" id="IPR036514">
    <property type="entry name" value="SGNH_hydro_sf"/>
</dbReference>
<feature type="domain" description="SGNH hydrolase-type esterase" evidence="1">
    <location>
        <begin position="193"/>
        <end position="384"/>
    </location>
</feature>
<dbReference type="PANTHER" id="PTHR30383">
    <property type="entry name" value="THIOESTERASE 1/PROTEASE 1/LYSOPHOSPHOLIPASE L1"/>
    <property type="match status" value="1"/>
</dbReference>
<dbReference type="AlphaFoldDB" id="A0A3M9XH31"/>
<proteinExistence type="predicted"/>
<reference evidence="2 3" key="1">
    <citation type="journal article" date="2018" name="Mol. Plant Microbe Interact.">
        <title>Taxonomically Different Co-Microsymbionts of a Relict Legume, Oxytropis popoviana, Have Complementary Sets of Symbiotic Genes and Together Increase the Efficiency of Plant Nodulation.</title>
        <authorList>
            <person name="Safronova V."/>
            <person name="Belimov A."/>
            <person name="Sazanova A."/>
            <person name="Chirak E."/>
            <person name="Verkhozina A."/>
            <person name="Kuznetsova I."/>
            <person name="Andronov E."/>
            <person name="Puhalsky J."/>
            <person name="Tikhonovich I."/>
        </authorList>
    </citation>
    <scope>NUCLEOTIDE SEQUENCE [LARGE SCALE GENOMIC DNA]</scope>
    <source>
        <strain evidence="2 3">Opo-235</strain>
    </source>
</reference>
<organism evidence="2 3">
    <name type="scientific">Mesorhizobium japonicum</name>
    <dbReference type="NCBI Taxonomy" id="2066070"/>
    <lineage>
        <taxon>Bacteria</taxon>
        <taxon>Pseudomonadati</taxon>
        <taxon>Pseudomonadota</taxon>
        <taxon>Alphaproteobacteria</taxon>
        <taxon>Hyphomicrobiales</taxon>
        <taxon>Phyllobacteriaceae</taxon>
        <taxon>Mesorhizobium</taxon>
    </lineage>
</organism>
<dbReference type="Pfam" id="PF13472">
    <property type="entry name" value="Lipase_GDSL_2"/>
    <property type="match status" value="1"/>
</dbReference>
<evidence type="ECO:0000313" key="2">
    <source>
        <dbReference type="EMBL" id="RNJ47367.1"/>
    </source>
</evidence>
<dbReference type="GO" id="GO:0004622">
    <property type="term" value="F:phosphatidylcholine lysophospholipase activity"/>
    <property type="evidence" value="ECO:0007669"/>
    <property type="project" value="TreeGrafter"/>
</dbReference>
<dbReference type="InterPro" id="IPR051532">
    <property type="entry name" value="Ester_Hydrolysis_Enzymes"/>
</dbReference>
<dbReference type="InterPro" id="IPR013830">
    <property type="entry name" value="SGNH_hydro"/>
</dbReference>
<dbReference type="Gene3D" id="3.40.50.1110">
    <property type="entry name" value="SGNH hydrolase"/>
    <property type="match status" value="1"/>
</dbReference>
<sequence length="717" mass="76541">MARPATAAVRLLTGEREPVRLATTANIALYGLQTIDGMATEVGDRVLVKNQADARTNGIYTASEGQWFRAADARTARTMQKGTTAFVQEGLTNGEITFRFNALAPVVDADPIDITGDGDALRRSDLLDEDDMASNTATKVPSQQSVKAFVVAQDAALSTSLRAYADAQTLGDRAMLRKYAVDMYLGTAVNIECFGDSTQHGHEAVPPYGVVTETAPQRLQYLLRDYTSNNSIVVTNSGIDSTRLTQMIDGTDGSGSTFAAKMAVSTAHVVICNHGINDCQNVTPTPPATYHDYLVQFVRICRANGKVPVLETPNPIFAVPTLGTLDKANRLNAYVQIMKDVAEEMQAVLVDVNAMVRSIVATGDYRVQDVVPDGVHPSLMAYQLIGNLLAMPFLHPQPGLSEANQFMTVGEGIANTTPANNVSAAEGTRGGLQTISVATAVPKSTKILVRVDEPGLDIYMAYPIWSGWITSVGVNFDKASVGNINQNFVNFGADIIQDHEICVARNVPIGLHWININAAVANSFGVSGIRSRRTRVKRTFTLGAGSAMDIYKDAPVRTFVFFSSAIGDTKLLDELPVSRFLTGELLDVNFDAIMTKGTAFVLHGLQTGPLTGSSTLNGRMGVGVGCDNTTGFVTVYQISGVGTYTTTAVNAVDFSLVKRAWRLRVPVGTQTLQVYADGSLLGTVALTGPFVGGLMGAQAAAASKTLTVENLRFINSN</sequence>
<accession>A0A3M9XH31</accession>